<organism evidence="1">
    <name type="scientific">candidate division WOR-3 bacterium</name>
    <dbReference type="NCBI Taxonomy" id="2052148"/>
    <lineage>
        <taxon>Bacteria</taxon>
        <taxon>Bacteria division WOR-3</taxon>
    </lineage>
</organism>
<protein>
    <submittedName>
        <fullName evidence="1">Uncharacterized protein</fullName>
    </submittedName>
</protein>
<evidence type="ECO:0000313" key="1">
    <source>
        <dbReference type="EMBL" id="HDI83584.1"/>
    </source>
</evidence>
<proteinExistence type="predicted"/>
<dbReference type="AlphaFoldDB" id="A0A7C0ZLS5"/>
<accession>A0A7C0ZLS5</accession>
<dbReference type="InterPro" id="IPR038636">
    <property type="entry name" value="Wzi_sf"/>
</dbReference>
<comment type="caution">
    <text evidence="1">The sequence shown here is derived from an EMBL/GenBank/DDBJ whole genome shotgun (WGS) entry which is preliminary data.</text>
</comment>
<dbReference type="Proteomes" id="UP000885847">
    <property type="component" value="Unassembled WGS sequence"/>
</dbReference>
<feature type="non-terminal residue" evidence="1">
    <location>
        <position position="369"/>
    </location>
</feature>
<reference evidence="1" key="1">
    <citation type="journal article" date="2020" name="mSystems">
        <title>Genome- and Community-Level Interaction Insights into Carbon Utilization and Element Cycling Functions of Hydrothermarchaeota in Hydrothermal Sediment.</title>
        <authorList>
            <person name="Zhou Z."/>
            <person name="Liu Y."/>
            <person name="Xu W."/>
            <person name="Pan J."/>
            <person name="Luo Z.H."/>
            <person name="Li M."/>
        </authorList>
    </citation>
    <scope>NUCLEOTIDE SEQUENCE [LARGE SCALE GENOMIC DNA]</scope>
    <source>
        <strain evidence="1">HyVt-102</strain>
    </source>
</reference>
<sequence>MGLIVFILSNFYPFLYDEPLVEFKQWIEHDSLFVNYGVRTNNYATNSIQPFVQYISDTLTHTTAGFTGILSKNNLSVFFTPVVSTGNGRIYPDKKWKNKVSGGFINSGINYKTKNFSILVGNTRVAFTTSPFNSPILSLDTPPIPMLSYTLKFGWLTITQITGYLGFYSGTLYAPDVNPSDTVDINRYLLIHRFSFRPYKNLGFGFTEIGIAGYNGGFDPAILNPIGIYYEKQFNLWNNVNIIWNFDAVLKIKKTILYANLLIDDFQYEDDPWNEPAHMGINTGIVHKLNNYTFVLEYNRFTRWVYGHFYVWQRYTYGNYPLGMEPASDFENLILKIGRGVLSFDFEYRNKGESSPFTSWPVDYTQPQG</sequence>
<dbReference type="EMBL" id="DQWE01000346">
    <property type="protein sequence ID" value="HDI83584.1"/>
    <property type="molecule type" value="Genomic_DNA"/>
</dbReference>
<gene>
    <name evidence="1" type="ORF">ENF18_07335</name>
</gene>
<name>A0A7C0ZLS5_UNCW3</name>
<dbReference type="Gene3D" id="2.40.160.130">
    <property type="entry name" value="Capsule assembly protein Wzi"/>
    <property type="match status" value="1"/>
</dbReference>